<evidence type="ECO:0000256" key="7">
    <source>
        <dbReference type="ARBA" id="ARBA00048596"/>
    </source>
</evidence>
<evidence type="ECO:0000313" key="10">
    <source>
        <dbReference type="Proteomes" id="UP000694308"/>
    </source>
</evidence>
<dbReference type="PANTHER" id="PTHR21060:SF3">
    <property type="entry name" value="BUTYRATE KINASE 2-RELATED"/>
    <property type="match status" value="1"/>
</dbReference>
<evidence type="ECO:0000256" key="8">
    <source>
        <dbReference type="HAMAP-Rule" id="MF_00542"/>
    </source>
</evidence>
<dbReference type="NCBIfam" id="TIGR02707">
    <property type="entry name" value="butyr_kinase"/>
    <property type="match status" value="1"/>
</dbReference>
<dbReference type="GO" id="GO:0008776">
    <property type="term" value="F:acetate kinase activity"/>
    <property type="evidence" value="ECO:0007669"/>
    <property type="project" value="TreeGrafter"/>
</dbReference>
<dbReference type="GO" id="GO:0005737">
    <property type="term" value="C:cytoplasm"/>
    <property type="evidence" value="ECO:0007669"/>
    <property type="project" value="UniProtKB-SubCell"/>
</dbReference>
<comment type="caution">
    <text evidence="9">The sequence shown here is derived from an EMBL/GenBank/DDBJ whole genome shotgun (WGS) entry which is preliminary data.</text>
</comment>
<dbReference type="NCBIfam" id="NF002834">
    <property type="entry name" value="PRK03011.1-5"/>
    <property type="match status" value="1"/>
</dbReference>
<keyword evidence="5 8" id="KW-0418">Kinase</keyword>
<comment type="similarity">
    <text evidence="8">Belongs to the acetokinase family.</text>
</comment>
<evidence type="ECO:0000256" key="5">
    <source>
        <dbReference type="ARBA" id="ARBA00022777"/>
    </source>
</evidence>
<dbReference type="EMBL" id="JAEEGC010000073">
    <property type="protein sequence ID" value="MBV7274345.1"/>
    <property type="molecule type" value="Genomic_DNA"/>
</dbReference>
<keyword evidence="10" id="KW-1185">Reference proteome</keyword>
<dbReference type="EC" id="2.7.2.7" evidence="8"/>
<evidence type="ECO:0000256" key="4">
    <source>
        <dbReference type="ARBA" id="ARBA00022741"/>
    </source>
</evidence>
<protein>
    <recommendedName>
        <fullName evidence="8">Probable butyrate kinase</fullName>
        <shortName evidence="8">BK</shortName>
        <ecNumber evidence="8">2.7.2.7</ecNumber>
    </recommendedName>
    <alternativeName>
        <fullName evidence="8">Branched-chain carboxylic acid kinase</fullName>
    </alternativeName>
</protein>
<evidence type="ECO:0000256" key="2">
    <source>
        <dbReference type="ARBA" id="ARBA00022490"/>
    </source>
</evidence>
<keyword evidence="4 8" id="KW-0547">Nucleotide-binding</keyword>
<gene>
    <name evidence="8 9" type="primary">buk</name>
    <name evidence="9" type="ORF">I6U48_15685</name>
</gene>
<proteinExistence type="inferred from homology"/>
<comment type="subcellular location">
    <subcellularLocation>
        <location evidence="1 8">Cytoplasm</location>
    </subcellularLocation>
</comment>
<dbReference type="InterPro" id="IPR000890">
    <property type="entry name" value="Aliphatic_acid_kin_short-chain"/>
</dbReference>
<keyword evidence="3 8" id="KW-0808">Transferase</keyword>
<dbReference type="CDD" id="cd24011">
    <property type="entry name" value="ASKHA_NBD_BK"/>
    <property type="match status" value="1"/>
</dbReference>
<evidence type="ECO:0000256" key="3">
    <source>
        <dbReference type="ARBA" id="ARBA00022679"/>
    </source>
</evidence>
<dbReference type="PIRSF" id="PIRSF036458">
    <property type="entry name" value="Butyrate_kin"/>
    <property type="match status" value="1"/>
</dbReference>
<dbReference type="GO" id="GO:0005524">
    <property type="term" value="F:ATP binding"/>
    <property type="evidence" value="ECO:0007669"/>
    <property type="project" value="UniProtKB-KW"/>
</dbReference>
<dbReference type="PANTHER" id="PTHR21060">
    <property type="entry name" value="ACETATE KINASE"/>
    <property type="match status" value="1"/>
</dbReference>
<evidence type="ECO:0000256" key="1">
    <source>
        <dbReference type="ARBA" id="ARBA00004496"/>
    </source>
</evidence>
<evidence type="ECO:0000313" key="9">
    <source>
        <dbReference type="EMBL" id="MBV7274345.1"/>
    </source>
</evidence>
<name>A0A949TZ91_9CLOT</name>
<dbReference type="GO" id="GO:0047761">
    <property type="term" value="F:butyrate kinase activity"/>
    <property type="evidence" value="ECO:0007669"/>
    <property type="project" value="UniProtKB-UniRule"/>
</dbReference>
<sequence length="353" mass="38568">MRILAINPGGTSTKISVAEEENLFLRLVVEHEDEILNSFKTVFDEYEYRMESIKNVLDENGIELKNLDAIVGRGGLLKAVQGGTYEVNNVMVEDVRNAINGEHPSNLGCVLAKTMAEPFGIPAFVVDPVSVDEFDESSRITGMKEISKASWLHTLNQKAVCRKTAENLGIKYEEGNFIACHLGSGISVAAHQKGRMIDGGGGRTDGPFSPERSGALPVYPLILLCYSGKYTKEEMVNKVSKTGGVYDYLGTKDIRVVERNAANGERMSQLVLEAFVKQTAKDIGAYAAVLEGKVDSIVITGSIANSKTIMEELKKKINFIAPVNIIPGEMEMEALTAGALRVLRGEEKPKFYL</sequence>
<dbReference type="Proteomes" id="UP000694308">
    <property type="component" value="Unassembled WGS sequence"/>
</dbReference>
<dbReference type="HAMAP" id="MF_00542">
    <property type="entry name" value="Butyrate_kinase"/>
    <property type="match status" value="1"/>
</dbReference>
<dbReference type="InterPro" id="IPR011245">
    <property type="entry name" value="Butyrate_kin"/>
</dbReference>
<reference evidence="9" key="1">
    <citation type="submission" date="2020-12" db="EMBL/GenBank/DDBJ databases">
        <title>Clostridium thailandense sp. nov., a novel acetogenic bacterium isolated from peat land soil in Thailand.</title>
        <authorList>
            <person name="Chaikitkaew S."/>
            <person name="Birkeland N.K."/>
        </authorList>
    </citation>
    <scope>NUCLEOTIDE SEQUENCE</scope>
    <source>
        <strain evidence="9">PL3</strain>
    </source>
</reference>
<accession>A0A949TZ91</accession>
<dbReference type="GO" id="GO:0006083">
    <property type="term" value="P:acetate metabolic process"/>
    <property type="evidence" value="ECO:0007669"/>
    <property type="project" value="TreeGrafter"/>
</dbReference>
<organism evidence="9 10">
    <name type="scientific">Clostridium thailandense</name>
    <dbReference type="NCBI Taxonomy" id="2794346"/>
    <lineage>
        <taxon>Bacteria</taxon>
        <taxon>Bacillati</taxon>
        <taxon>Bacillota</taxon>
        <taxon>Clostridia</taxon>
        <taxon>Eubacteriales</taxon>
        <taxon>Clostridiaceae</taxon>
        <taxon>Clostridium</taxon>
    </lineage>
</organism>
<evidence type="ECO:0000256" key="6">
    <source>
        <dbReference type="ARBA" id="ARBA00022840"/>
    </source>
</evidence>
<keyword evidence="6 8" id="KW-0067">ATP-binding</keyword>
<comment type="catalytic activity">
    <reaction evidence="7 8">
        <text>butanoate + ATP = butanoyl phosphate + ADP</text>
        <dbReference type="Rhea" id="RHEA:13585"/>
        <dbReference type="ChEBI" id="CHEBI:17968"/>
        <dbReference type="ChEBI" id="CHEBI:30616"/>
        <dbReference type="ChEBI" id="CHEBI:58079"/>
        <dbReference type="ChEBI" id="CHEBI:456216"/>
        <dbReference type="EC" id="2.7.2.7"/>
    </reaction>
</comment>
<dbReference type="Pfam" id="PF00871">
    <property type="entry name" value="Acetate_kinase"/>
    <property type="match status" value="1"/>
</dbReference>
<dbReference type="PROSITE" id="PS01076">
    <property type="entry name" value="ACETATE_KINASE_2"/>
    <property type="match status" value="1"/>
</dbReference>
<dbReference type="InterPro" id="IPR023865">
    <property type="entry name" value="Aliphatic_acid_kinase_CS"/>
</dbReference>
<dbReference type="AlphaFoldDB" id="A0A949TZ91"/>
<keyword evidence="2 8" id="KW-0963">Cytoplasm</keyword>